<dbReference type="EMBL" id="KI894029">
    <property type="protein sequence ID" value="OBR87020.1"/>
    <property type="molecule type" value="Genomic_DNA"/>
</dbReference>
<dbReference type="AlphaFoldDB" id="A0A1A6AAE4"/>
<feature type="compositionally biased region" description="Polar residues" evidence="1">
    <location>
        <begin position="108"/>
        <end position="126"/>
    </location>
</feature>
<dbReference type="RefSeq" id="XP_018264862.2">
    <property type="nucleotide sequence ID" value="XM_018406368.2"/>
</dbReference>
<feature type="region of interest" description="Disordered" evidence="1">
    <location>
        <begin position="1"/>
        <end position="180"/>
    </location>
</feature>
<sequence length="180" mass="19765">MPRLADRDDIGMTDQKKKHPPESQELAICVTPRRRIPNAKERRDPTGHVPDALIERGKRGPKPNNRPPSPSQSRSRSRSQPSIASSAHMPYQSGHGFRTILPKPSPGDSMNTVDPANSMNNLTASPAGTEAPELWGAAQVGGQWNGPIGPAFEEIQTEEAFSFEEYQDRSSGQDYPELIN</sequence>
<proteinExistence type="predicted"/>
<accession>A0A1A6AAE4</accession>
<name>A0A1A6AAE4_9TREE</name>
<gene>
    <name evidence="2" type="ORF">I303_03042</name>
</gene>
<dbReference type="VEuPathDB" id="FungiDB:I303_03042"/>
<organism evidence="2">
    <name type="scientific">Kwoniella dejecticola CBS 10117</name>
    <dbReference type="NCBI Taxonomy" id="1296121"/>
    <lineage>
        <taxon>Eukaryota</taxon>
        <taxon>Fungi</taxon>
        <taxon>Dikarya</taxon>
        <taxon>Basidiomycota</taxon>
        <taxon>Agaricomycotina</taxon>
        <taxon>Tremellomycetes</taxon>
        <taxon>Tremellales</taxon>
        <taxon>Cryptococcaceae</taxon>
        <taxon>Kwoniella</taxon>
    </lineage>
</organism>
<feature type="compositionally biased region" description="Low complexity" evidence="1">
    <location>
        <begin position="71"/>
        <end position="82"/>
    </location>
</feature>
<dbReference type="GeneID" id="28966741"/>
<protein>
    <submittedName>
        <fullName evidence="2">Uncharacterized protein</fullName>
    </submittedName>
</protein>
<feature type="compositionally biased region" description="Basic and acidic residues" evidence="1">
    <location>
        <begin position="1"/>
        <end position="10"/>
    </location>
</feature>
<reference evidence="2" key="1">
    <citation type="submission" date="2013-07" db="EMBL/GenBank/DDBJ databases">
        <title>The Genome Sequence of Cryptococcus dejecticola CBS10117.</title>
        <authorList>
            <consortium name="The Broad Institute Genome Sequencing Platform"/>
            <person name="Cuomo C."/>
            <person name="Litvintseva A."/>
            <person name="Chen Y."/>
            <person name="Heitman J."/>
            <person name="Sun S."/>
            <person name="Springer D."/>
            <person name="Dromer F."/>
            <person name="Young S.K."/>
            <person name="Zeng Q."/>
            <person name="Gargeya S."/>
            <person name="Fitzgerald M."/>
            <person name="Abouelleil A."/>
            <person name="Alvarado L."/>
            <person name="Berlin A.M."/>
            <person name="Chapman S.B."/>
            <person name="Dewar J."/>
            <person name="Goldberg J."/>
            <person name="Griggs A."/>
            <person name="Gujja S."/>
            <person name="Hansen M."/>
            <person name="Howarth C."/>
            <person name="Imamovic A."/>
            <person name="Larimer J."/>
            <person name="McCowan C."/>
            <person name="Murphy C."/>
            <person name="Pearson M."/>
            <person name="Priest M."/>
            <person name="Roberts A."/>
            <person name="Saif S."/>
            <person name="Shea T."/>
            <person name="Sykes S."/>
            <person name="Wortman J."/>
            <person name="Nusbaum C."/>
            <person name="Birren B."/>
        </authorList>
    </citation>
    <scope>NUCLEOTIDE SEQUENCE [LARGE SCALE GENOMIC DNA]</scope>
    <source>
        <strain evidence="2">CBS 10117</strain>
    </source>
</reference>
<evidence type="ECO:0000256" key="1">
    <source>
        <dbReference type="SAM" id="MobiDB-lite"/>
    </source>
</evidence>
<dbReference type="KEGG" id="kdj:28966741"/>
<evidence type="ECO:0000313" key="2">
    <source>
        <dbReference type="EMBL" id="OBR87020.1"/>
    </source>
</evidence>